<feature type="signal peptide" evidence="2">
    <location>
        <begin position="1"/>
        <end position="23"/>
    </location>
</feature>
<dbReference type="Pfam" id="PF00578">
    <property type="entry name" value="AhpC-TSA"/>
    <property type="match status" value="1"/>
</dbReference>
<dbReference type="PANTHER" id="PTHR42852">
    <property type="entry name" value="THIOL:DISULFIDE INTERCHANGE PROTEIN DSBE"/>
    <property type="match status" value="1"/>
</dbReference>
<protein>
    <submittedName>
        <fullName evidence="4 5">Redoxin</fullName>
    </submittedName>
</protein>
<evidence type="ECO:0000256" key="1">
    <source>
        <dbReference type="ARBA" id="ARBA00023157"/>
    </source>
</evidence>
<dbReference type="InterPro" id="IPR013766">
    <property type="entry name" value="Thioredoxin_domain"/>
</dbReference>
<name>A0A268F0R2_9BACL</name>
<evidence type="ECO:0000313" key="4">
    <source>
        <dbReference type="EMBL" id="MUG65546.1"/>
    </source>
</evidence>
<proteinExistence type="predicted"/>
<dbReference type="OrthoDB" id="25753at2"/>
<dbReference type="PROSITE" id="PS51352">
    <property type="entry name" value="THIOREDOXIN_2"/>
    <property type="match status" value="1"/>
</dbReference>
<keyword evidence="2" id="KW-0732">Signal</keyword>
<keyword evidence="7" id="KW-1185">Reference proteome</keyword>
<organism evidence="5 6">
    <name type="scientific">Paenibacillus campinasensis</name>
    <dbReference type="NCBI Taxonomy" id="66347"/>
    <lineage>
        <taxon>Bacteria</taxon>
        <taxon>Bacillati</taxon>
        <taxon>Bacillota</taxon>
        <taxon>Bacilli</taxon>
        <taxon>Bacillales</taxon>
        <taxon>Paenibacillaceae</taxon>
        <taxon>Paenibacillus</taxon>
    </lineage>
</organism>
<dbReference type="EMBL" id="NPBY01000015">
    <property type="protein sequence ID" value="PAD78923.1"/>
    <property type="molecule type" value="Genomic_DNA"/>
</dbReference>
<dbReference type="GO" id="GO:0016491">
    <property type="term" value="F:oxidoreductase activity"/>
    <property type="evidence" value="ECO:0007669"/>
    <property type="project" value="InterPro"/>
</dbReference>
<keyword evidence="1" id="KW-1015">Disulfide bond</keyword>
<dbReference type="InterPro" id="IPR000866">
    <property type="entry name" value="AhpC/TSA"/>
</dbReference>
<dbReference type="EMBL" id="WOAA01000003">
    <property type="protein sequence ID" value="MUG65546.1"/>
    <property type="molecule type" value="Genomic_DNA"/>
</dbReference>
<evidence type="ECO:0000313" key="6">
    <source>
        <dbReference type="Proteomes" id="UP000215596"/>
    </source>
</evidence>
<dbReference type="Proteomes" id="UP000215596">
    <property type="component" value="Unassembled WGS sequence"/>
</dbReference>
<accession>A0A268F0R2</accession>
<evidence type="ECO:0000313" key="5">
    <source>
        <dbReference type="EMBL" id="PAD78923.1"/>
    </source>
</evidence>
<reference evidence="5 6" key="1">
    <citation type="submission" date="2017-07" db="EMBL/GenBank/DDBJ databases">
        <title>Isolation and whole genome analysis of endospore-forming bacteria from heroin.</title>
        <authorList>
            <person name="Kalinowski J."/>
            <person name="Ahrens B."/>
            <person name="Al-Dilaimi A."/>
            <person name="Winkler A."/>
            <person name="Wibberg D."/>
            <person name="Schleenbecker U."/>
            <person name="Ruckert C."/>
            <person name="Wolfel R."/>
            <person name="Grass G."/>
        </authorList>
    </citation>
    <scope>NUCLEOTIDE SEQUENCE [LARGE SCALE GENOMIC DNA]</scope>
    <source>
        <strain evidence="5 6">7537-G1</strain>
    </source>
</reference>
<gene>
    <name evidence="5" type="ORF">CHH67_05600</name>
    <name evidence="4" type="ORF">GNP94_05930</name>
</gene>
<reference evidence="4 7" key="2">
    <citation type="submission" date="2019-11" db="EMBL/GenBank/DDBJ databases">
        <title>Draft genome sequences of five Paenibacillus species of dairy origin.</title>
        <authorList>
            <person name="Olajide A.M."/>
            <person name="Chen S."/>
            <person name="Lapointe G."/>
        </authorList>
    </citation>
    <scope>NUCLEOTIDE SEQUENCE [LARGE SCALE GENOMIC DNA]</scope>
    <source>
        <strain evidence="4 7">3CS1</strain>
    </source>
</reference>
<dbReference type="RefSeq" id="WP_095264008.1">
    <property type="nucleotide sequence ID" value="NZ_NPBY01000015.1"/>
</dbReference>
<dbReference type="AlphaFoldDB" id="A0A268F0R2"/>
<dbReference type="CDD" id="cd02966">
    <property type="entry name" value="TlpA_like_family"/>
    <property type="match status" value="1"/>
</dbReference>
<evidence type="ECO:0000313" key="7">
    <source>
        <dbReference type="Proteomes" id="UP000435177"/>
    </source>
</evidence>
<feature type="chain" id="PRO_5039464828" evidence="2">
    <location>
        <begin position="24"/>
        <end position="183"/>
    </location>
</feature>
<comment type="caution">
    <text evidence="5">The sequence shown here is derived from an EMBL/GenBank/DDBJ whole genome shotgun (WGS) entry which is preliminary data.</text>
</comment>
<dbReference type="SUPFAM" id="SSF52833">
    <property type="entry name" value="Thioredoxin-like"/>
    <property type="match status" value="1"/>
</dbReference>
<dbReference type="InterPro" id="IPR036249">
    <property type="entry name" value="Thioredoxin-like_sf"/>
</dbReference>
<evidence type="ECO:0000259" key="3">
    <source>
        <dbReference type="PROSITE" id="PS51352"/>
    </source>
</evidence>
<evidence type="ECO:0000256" key="2">
    <source>
        <dbReference type="SAM" id="SignalP"/>
    </source>
</evidence>
<dbReference type="GO" id="GO:0016209">
    <property type="term" value="F:antioxidant activity"/>
    <property type="evidence" value="ECO:0007669"/>
    <property type="project" value="InterPro"/>
</dbReference>
<dbReference type="Proteomes" id="UP000435177">
    <property type="component" value="Unassembled WGS sequence"/>
</dbReference>
<feature type="domain" description="Thioredoxin" evidence="3">
    <location>
        <begin position="43"/>
        <end position="183"/>
    </location>
</feature>
<dbReference type="InterPro" id="IPR050553">
    <property type="entry name" value="Thioredoxin_ResA/DsbE_sf"/>
</dbReference>
<sequence length="183" mass="20341">MKRNLIILAVLLLAAGAVIYNQAGPEIKAVFMEEAPLPTEVGARDGLLAPSFTLKGMDDATYSAGGQRDKAIIVNFWASWCDPCKEEAPELMKLAAKYEQDLDVYGVNVTKYDNEKNARAFVEDYGLTYPILFDPDGEVYEQLYKGKVFPTNVLIDKNGVIQEIILGAPRPQDLEKKVARLIR</sequence>
<dbReference type="Gene3D" id="3.40.30.10">
    <property type="entry name" value="Glutaredoxin"/>
    <property type="match status" value="1"/>
</dbReference>
<dbReference type="PANTHER" id="PTHR42852:SF1">
    <property type="entry name" value="THIOREDOXIN-LIKE PROTEIN YNEN"/>
    <property type="match status" value="1"/>
</dbReference>